<dbReference type="PANTHER" id="PTHR22988">
    <property type="entry name" value="MYOTONIC DYSTROPHY S/T KINASE-RELATED"/>
    <property type="match status" value="1"/>
</dbReference>
<dbReference type="FunFam" id="1.10.510.10:FF:000024">
    <property type="entry name" value="Probable serine/threonine-protein kinase cot-1"/>
    <property type="match status" value="1"/>
</dbReference>
<evidence type="ECO:0000256" key="7">
    <source>
        <dbReference type="ARBA" id="ARBA00022553"/>
    </source>
</evidence>
<dbReference type="CDD" id="cd05598">
    <property type="entry name" value="STKc_LATS"/>
    <property type="match status" value="1"/>
</dbReference>
<name>A0A7M6DK69_9CNID</name>
<evidence type="ECO:0000256" key="13">
    <source>
        <dbReference type="ARBA" id="ARBA00022842"/>
    </source>
</evidence>
<feature type="binding site" evidence="16">
    <location>
        <position position="676"/>
    </location>
    <ligand>
        <name>ATP</name>
        <dbReference type="ChEBI" id="CHEBI:30616"/>
    </ligand>
</feature>
<comment type="similarity">
    <text evidence="3">Belongs to the protein kinase superfamily. AGC Ser/Thr protein kinase family.</text>
</comment>
<evidence type="ECO:0000256" key="3">
    <source>
        <dbReference type="ARBA" id="ARBA00009903"/>
    </source>
</evidence>
<protein>
    <recommendedName>
        <fullName evidence="4">non-specific serine/threonine protein kinase</fullName>
        <ecNumber evidence="4">2.7.11.1</ecNumber>
    </recommendedName>
</protein>
<evidence type="ECO:0000256" key="12">
    <source>
        <dbReference type="ARBA" id="ARBA00022840"/>
    </source>
</evidence>
<dbReference type="FunFam" id="3.30.200.20:FF:000391">
    <property type="entry name" value="Large tumor suppressor kinase 1"/>
    <property type="match status" value="1"/>
</dbReference>
<dbReference type="CDD" id="cd21778">
    <property type="entry name" value="MobB_LATS1"/>
    <property type="match status" value="1"/>
</dbReference>
<feature type="compositionally biased region" description="Polar residues" evidence="17">
    <location>
        <begin position="27"/>
        <end position="46"/>
    </location>
</feature>
<feature type="compositionally biased region" description="Polar residues" evidence="17">
    <location>
        <begin position="399"/>
        <end position="411"/>
    </location>
</feature>
<keyword evidence="10 16" id="KW-0547">Nucleotide-binding</keyword>
<dbReference type="Proteomes" id="UP000594262">
    <property type="component" value="Unplaced"/>
</dbReference>
<keyword evidence="5" id="KW-0963">Cytoplasm</keyword>
<dbReference type="InterPro" id="IPR049761">
    <property type="entry name" value="LATS1-like_MobB"/>
</dbReference>
<keyword evidence="7" id="KW-0597">Phosphoprotein</keyword>
<dbReference type="PROSITE" id="PS00107">
    <property type="entry name" value="PROTEIN_KINASE_ATP"/>
    <property type="match status" value="1"/>
</dbReference>
<dbReference type="GO" id="GO:0046872">
    <property type="term" value="F:metal ion binding"/>
    <property type="evidence" value="ECO:0007669"/>
    <property type="project" value="UniProtKB-KW"/>
</dbReference>
<organism evidence="19 20">
    <name type="scientific">Clytia hemisphaerica</name>
    <dbReference type="NCBI Taxonomy" id="252671"/>
    <lineage>
        <taxon>Eukaryota</taxon>
        <taxon>Metazoa</taxon>
        <taxon>Cnidaria</taxon>
        <taxon>Hydrozoa</taxon>
        <taxon>Hydroidolina</taxon>
        <taxon>Leptothecata</taxon>
        <taxon>Obeliida</taxon>
        <taxon>Clytiidae</taxon>
        <taxon>Clytia</taxon>
    </lineage>
</organism>
<evidence type="ECO:0000256" key="4">
    <source>
        <dbReference type="ARBA" id="ARBA00012513"/>
    </source>
</evidence>
<dbReference type="GO" id="GO:1900181">
    <property type="term" value="P:negative regulation of protein localization to nucleus"/>
    <property type="evidence" value="ECO:0007669"/>
    <property type="project" value="UniProtKB-ARBA"/>
</dbReference>
<evidence type="ECO:0000256" key="10">
    <source>
        <dbReference type="ARBA" id="ARBA00022741"/>
    </source>
</evidence>
<evidence type="ECO:0000256" key="6">
    <source>
        <dbReference type="ARBA" id="ARBA00022527"/>
    </source>
</evidence>
<keyword evidence="13" id="KW-0460">Magnesium</keyword>
<evidence type="ECO:0000256" key="11">
    <source>
        <dbReference type="ARBA" id="ARBA00022777"/>
    </source>
</evidence>
<dbReference type="PROSITE" id="PS00108">
    <property type="entry name" value="PROTEIN_KINASE_ST"/>
    <property type="match status" value="1"/>
</dbReference>
<sequence>MSDQGKSNINKQQHYILSNRGVVNRDNGASSMNRSGQYQGSQNLQSNDLETAFEKKLGISNMMALAEASAGDRRSYPRVASTSSKHAFALQNIRKDLEDMPQQQMSNWQHSFDNELSKSDYRSNSYTDLHQSHRSTDLSILMSYGLDENSAKEALCLYPNKSIDYIIDLLKRNNVFNNTHRATPTQRLFGVTQNGPRSQNIPMTNGRSALHNNGQPTMRYQSETLRSHNANDGVGFQVSAQYPERPISGSYMSDGDTISLDSGMSQSSRYYDKPSVTLRQKPDRALANQQRPWSVEILHKNVMDESNKRSYMEAYAHKPPPPYPGSTKNSLNRISSQEGEFQAVKNTPITVIFDQENERVNVVGGIPDGFESTNPSSSSSGQSSPPASQKHPPPYNYLKQYNNPPNGQQKSSHSKPPVVVQGNFNTNKKPTVTYAIPTPNASKSSVDEKFKPISESLKSDRGSPPPYPGSNSSTTSSNRVSLNVDDLESSVGYYSTQSSSQSAASSVKDNDSTSSTSPVPGDDVERSYSPLPVIQSLTLNSNYDKTMIIHQKNQIDFDEVSTDETDEAFSTRLKHYTPQAYKFYMEQHVENLFKQQEQRKIRRQQLEAEMSRVRLPIQAQEQMRKLLNQKESNYIRLRRAKMDKSMFTKIKVVGVGAFGEVSLVRKKETNAYYAMKTLRKSEVLRRNQVAHVKAERDILAEADNEWVVKLYYSFQNQQYLYFVMDYVPGGDLMALLIKFGIFNEPLARFYISELVLAIESVHKLGFIHRDIKPDNILIDKNGHIKLTDFGLCTGFRWTHDSKYYQPEPEGGGHTRQYSMEPEGGWESLMDDTNCNCKNHRMQYDLLKPLQRRKLRRHMRCQAHSLVGTPNYIAPEVLMRIPYGQQCDWWSVGVIMYEMLIGQPPFLAQSPAETQFKVINWRQILNIPRNRLEPEAEDLIRKLCSDPNERIGKDDAEQIKLHPYFDGVDFLTLHAEKAPHVPTIKNATDTSNFDPVPEAMIEDDFEDHAEKNNVKTNKEGPEYAFYEFTFRHFFDDGGLVNPNPNTEFEVSETNENPKQASKRGAASVGNNSMTVPSKVSASSSSTSEEKTPIYV</sequence>
<evidence type="ECO:0000256" key="16">
    <source>
        <dbReference type="PROSITE-ProRule" id="PRU10141"/>
    </source>
</evidence>
<dbReference type="InterPro" id="IPR011009">
    <property type="entry name" value="Kinase-like_dom_sf"/>
</dbReference>
<dbReference type="InterPro" id="IPR017441">
    <property type="entry name" value="Protein_kinase_ATP_BS"/>
</dbReference>
<feature type="domain" description="Protein kinase" evidence="18">
    <location>
        <begin position="647"/>
        <end position="964"/>
    </location>
</feature>
<dbReference type="Gene3D" id="3.30.200.20">
    <property type="entry name" value="Phosphorylase Kinase, domain 1"/>
    <property type="match status" value="1"/>
</dbReference>
<dbReference type="PANTHER" id="PTHR22988:SF76">
    <property type="entry name" value="CHROMOSOME UNDETERMINED SCAFFOLD_135, WHOLE GENOME SHOTGUN SEQUENCE"/>
    <property type="match status" value="1"/>
</dbReference>
<evidence type="ECO:0000256" key="9">
    <source>
        <dbReference type="ARBA" id="ARBA00022723"/>
    </source>
</evidence>
<dbReference type="FunFam" id="1.10.510.10:FF:000057">
    <property type="entry name" value="Non-specific serine/threonine protein kinase"/>
    <property type="match status" value="1"/>
</dbReference>
<proteinExistence type="inferred from homology"/>
<reference evidence="19" key="1">
    <citation type="submission" date="2021-01" db="UniProtKB">
        <authorList>
            <consortium name="EnsemblMetazoa"/>
        </authorList>
    </citation>
    <scope>IDENTIFICATION</scope>
</reference>
<evidence type="ECO:0000256" key="17">
    <source>
        <dbReference type="SAM" id="MobiDB-lite"/>
    </source>
</evidence>
<feature type="compositionally biased region" description="Polar residues" evidence="17">
    <location>
        <begin position="1041"/>
        <end position="1058"/>
    </location>
</feature>
<evidence type="ECO:0000256" key="14">
    <source>
        <dbReference type="ARBA" id="ARBA00047899"/>
    </source>
</evidence>
<feature type="region of interest" description="Disordered" evidence="17">
    <location>
        <begin position="492"/>
        <end position="529"/>
    </location>
</feature>
<dbReference type="InterPro" id="IPR000719">
    <property type="entry name" value="Prot_kinase_dom"/>
</dbReference>
<dbReference type="AlphaFoldDB" id="A0A7M6DK69"/>
<dbReference type="GeneID" id="136802495"/>
<comment type="catalytic activity">
    <reaction evidence="15">
        <text>L-seryl-[protein] + ATP = O-phospho-L-seryl-[protein] + ADP + H(+)</text>
        <dbReference type="Rhea" id="RHEA:17989"/>
        <dbReference type="Rhea" id="RHEA-COMP:9863"/>
        <dbReference type="Rhea" id="RHEA-COMP:11604"/>
        <dbReference type="ChEBI" id="CHEBI:15378"/>
        <dbReference type="ChEBI" id="CHEBI:29999"/>
        <dbReference type="ChEBI" id="CHEBI:30616"/>
        <dbReference type="ChEBI" id="CHEBI:83421"/>
        <dbReference type="ChEBI" id="CHEBI:456216"/>
        <dbReference type="EC" id="2.7.11.1"/>
    </reaction>
</comment>
<dbReference type="GO" id="GO:0007010">
    <property type="term" value="P:cytoskeleton organization"/>
    <property type="evidence" value="ECO:0007669"/>
    <property type="project" value="UniProtKB-ARBA"/>
</dbReference>
<accession>A0A7M6DK69</accession>
<dbReference type="SUPFAM" id="SSF56112">
    <property type="entry name" value="Protein kinase-like (PK-like)"/>
    <property type="match status" value="1"/>
</dbReference>
<evidence type="ECO:0000256" key="8">
    <source>
        <dbReference type="ARBA" id="ARBA00022679"/>
    </source>
</evidence>
<dbReference type="Pfam" id="PF00069">
    <property type="entry name" value="Pkinase"/>
    <property type="match status" value="2"/>
</dbReference>
<feature type="compositionally biased region" description="Polar residues" evidence="17">
    <location>
        <begin position="1"/>
        <end position="16"/>
    </location>
</feature>
<dbReference type="GO" id="GO:0071944">
    <property type="term" value="C:cell periphery"/>
    <property type="evidence" value="ECO:0007669"/>
    <property type="project" value="UniProtKB-ARBA"/>
</dbReference>
<dbReference type="EC" id="2.7.11.1" evidence="4"/>
<evidence type="ECO:0000256" key="5">
    <source>
        <dbReference type="ARBA" id="ARBA00022490"/>
    </source>
</evidence>
<dbReference type="SMART" id="SM00220">
    <property type="entry name" value="S_TKc"/>
    <property type="match status" value="1"/>
</dbReference>
<feature type="region of interest" description="Disordered" evidence="17">
    <location>
        <begin position="1040"/>
        <end position="1094"/>
    </location>
</feature>
<feature type="compositionally biased region" description="Low complexity" evidence="17">
    <location>
        <begin position="1074"/>
        <end position="1085"/>
    </location>
</feature>
<feature type="compositionally biased region" description="Low complexity" evidence="17">
    <location>
        <begin position="372"/>
        <end position="388"/>
    </location>
</feature>
<dbReference type="RefSeq" id="XP_066915324.1">
    <property type="nucleotide sequence ID" value="XM_067059223.1"/>
</dbReference>
<dbReference type="GO" id="GO:0005737">
    <property type="term" value="C:cytoplasm"/>
    <property type="evidence" value="ECO:0007669"/>
    <property type="project" value="UniProtKB-SubCell"/>
</dbReference>
<feature type="compositionally biased region" description="Low complexity" evidence="17">
    <location>
        <begin position="469"/>
        <end position="478"/>
    </location>
</feature>
<dbReference type="GO" id="GO:0005524">
    <property type="term" value="F:ATP binding"/>
    <property type="evidence" value="ECO:0007669"/>
    <property type="project" value="UniProtKB-UniRule"/>
</dbReference>
<keyword evidence="8" id="KW-0808">Transferase</keyword>
<feature type="compositionally biased region" description="Basic and acidic residues" evidence="17">
    <location>
        <begin position="445"/>
        <end position="461"/>
    </location>
</feature>
<feature type="region of interest" description="Disordered" evidence="17">
    <location>
        <begin position="189"/>
        <end position="213"/>
    </location>
</feature>
<dbReference type="InterPro" id="IPR050839">
    <property type="entry name" value="Rho-assoc_Ser/Thr_Kinase"/>
</dbReference>
<evidence type="ECO:0000313" key="19">
    <source>
        <dbReference type="EnsemblMetazoa" id="CLYHEMP013742.1"/>
    </source>
</evidence>
<feature type="region of interest" description="Disordered" evidence="17">
    <location>
        <begin position="363"/>
        <end position="480"/>
    </location>
</feature>
<feature type="region of interest" description="Disordered" evidence="17">
    <location>
        <begin position="1"/>
        <end position="46"/>
    </location>
</feature>
<comment type="subcellular location">
    <subcellularLocation>
        <location evidence="2">Cytoplasm</location>
    </subcellularLocation>
</comment>
<keyword evidence="20" id="KW-1185">Reference proteome</keyword>
<evidence type="ECO:0000313" key="20">
    <source>
        <dbReference type="Proteomes" id="UP000594262"/>
    </source>
</evidence>
<evidence type="ECO:0000256" key="2">
    <source>
        <dbReference type="ARBA" id="ARBA00004496"/>
    </source>
</evidence>
<dbReference type="PROSITE" id="PS50011">
    <property type="entry name" value="PROTEIN_KINASE_DOM"/>
    <property type="match status" value="1"/>
</dbReference>
<dbReference type="GO" id="GO:0004674">
    <property type="term" value="F:protein serine/threonine kinase activity"/>
    <property type="evidence" value="ECO:0007669"/>
    <property type="project" value="UniProtKB-KW"/>
</dbReference>
<keyword evidence="11" id="KW-0418">Kinase</keyword>
<keyword evidence="6" id="KW-0723">Serine/threonine-protein kinase</keyword>
<keyword evidence="12 16" id="KW-0067">ATP-binding</keyword>
<dbReference type="EnsemblMetazoa" id="CLYHEMT013742.1">
    <property type="protein sequence ID" value="CLYHEMP013742.1"/>
    <property type="gene ID" value="CLYHEMG013742"/>
</dbReference>
<comment type="cofactor">
    <cofactor evidence="1">
        <name>Mg(2+)</name>
        <dbReference type="ChEBI" id="CHEBI:18420"/>
    </cofactor>
</comment>
<keyword evidence="9" id="KW-0479">Metal-binding</keyword>
<dbReference type="InterPro" id="IPR008271">
    <property type="entry name" value="Ser/Thr_kinase_AS"/>
</dbReference>
<evidence type="ECO:0000256" key="1">
    <source>
        <dbReference type="ARBA" id="ARBA00001946"/>
    </source>
</evidence>
<evidence type="ECO:0000259" key="18">
    <source>
        <dbReference type="PROSITE" id="PS50011"/>
    </source>
</evidence>
<evidence type="ECO:0000256" key="15">
    <source>
        <dbReference type="ARBA" id="ARBA00048679"/>
    </source>
</evidence>
<feature type="compositionally biased region" description="Low complexity" evidence="17">
    <location>
        <begin position="492"/>
        <end position="507"/>
    </location>
</feature>
<comment type="catalytic activity">
    <reaction evidence="14">
        <text>L-threonyl-[protein] + ATP = O-phospho-L-threonyl-[protein] + ADP + H(+)</text>
        <dbReference type="Rhea" id="RHEA:46608"/>
        <dbReference type="Rhea" id="RHEA-COMP:11060"/>
        <dbReference type="Rhea" id="RHEA-COMP:11605"/>
        <dbReference type="ChEBI" id="CHEBI:15378"/>
        <dbReference type="ChEBI" id="CHEBI:30013"/>
        <dbReference type="ChEBI" id="CHEBI:30616"/>
        <dbReference type="ChEBI" id="CHEBI:61977"/>
        <dbReference type="ChEBI" id="CHEBI:456216"/>
        <dbReference type="EC" id="2.7.11.1"/>
    </reaction>
</comment>
<dbReference type="OrthoDB" id="3638488at2759"/>
<dbReference type="Gene3D" id="1.10.510.10">
    <property type="entry name" value="Transferase(Phosphotransferase) domain 1"/>
    <property type="match status" value="1"/>
</dbReference>